<dbReference type="GO" id="GO:2000114">
    <property type="term" value="P:regulation of establishment of cell polarity"/>
    <property type="evidence" value="ECO:0007669"/>
    <property type="project" value="TreeGrafter"/>
</dbReference>
<dbReference type="InterPro" id="IPR035963">
    <property type="entry name" value="FERM_2"/>
</dbReference>
<dbReference type="EMBL" id="JAODUP010000730">
    <property type="protein sequence ID" value="KAK2144793.1"/>
    <property type="molecule type" value="Genomic_DNA"/>
</dbReference>
<keyword evidence="3" id="KW-1185">Reference proteome</keyword>
<organism evidence="2 3">
    <name type="scientific">Paralvinella palmiformis</name>
    <dbReference type="NCBI Taxonomy" id="53620"/>
    <lineage>
        <taxon>Eukaryota</taxon>
        <taxon>Metazoa</taxon>
        <taxon>Spiralia</taxon>
        <taxon>Lophotrochozoa</taxon>
        <taxon>Annelida</taxon>
        <taxon>Polychaeta</taxon>
        <taxon>Sedentaria</taxon>
        <taxon>Canalipalpata</taxon>
        <taxon>Terebellida</taxon>
        <taxon>Terebelliformia</taxon>
        <taxon>Alvinellidae</taxon>
        <taxon>Paralvinella</taxon>
    </lineage>
</organism>
<dbReference type="Pfam" id="PF00373">
    <property type="entry name" value="FERM_M"/>
    <property type="match status" value="1"/>
</dbReference>
<dbReference type="GO" id="GO:0005886">
    <property type="term" value="C:plasma membrane"/>
    <property type="evidence" value="ECO:0007669"/>
    <property type="project" value="TreeGrafter"/>
</dbReference>
<dbReference type="Gene3D" id="3.10.20.90">
    <property type="entry name" value="Phosphatidylinositol 3-kinase Catalytic Subunit, Chain A, domain 1"/>
    <property type="match status" value="1"/>
</dbReference>
<dbReference type="AlphaFoldDB" id="A0AAD9J2F0"/>
<evidence type="ECO:0000313" key="3">
    <source>
        <dbReference type="Proteomes" id="UP001208570"/>
    </source>
</evidence>
<dbReference type="PROSITE" id="PS50057">
    <property type="entry name" value="FERM_3"/>
    <property type="match status" value="1"/>
</dbReference>
<dbReference type="InterPro" id="IPR019748">
    <property type="entry name" value="FERM_central"/>
</dbReference>
<dbReference type="GO" id="GO:0045454">
    <property type="term" value="P:cell redox homeostasis"/>
    <property type="evidence" value="ECO:0007669"/>
    <property type="project" value="TreeGrafter"/>
</dbReference>
<accession>A0AAD9J2F0</accession>
<evidence type="ECO:0000313" key="2">
    <source>
        <dbReference type="EMBL" id="KAK2144793.1"/>
    </source>
</evidence>
<comment type="caution">
    <text evidence="2">The sequence shown here is derived from an EMBL/GenBank/DDBJ whole genome shotgun (WGS) entry which is preliminary data.</text>
</comment>
<dbReference type="CDD" id="cd14473">
    <property type="entry name" value="FERM_B-lobe"/>
    <property type="match status" value="1"/>
</dbReference>
<dbReference type="PANTHER" id="PTHR13283:SF11">
    <property type="entry name" value="KREV INTERACTION TRAPPED PROTEIN 1"/>
    <property type="match status" value="1"/>
</dbReference>
<dbReference type="InterPro" id="IPR051594">
    <property type="entry name" value="KRIT1/FRMD8"/>
</dbReference>
<dbReference type="SUPFAM" id="SSF47031">
    <property type="entry name" value="Second domain of FERM"/>
    <property type="match status" value="1"/>
</dbReference>
<gene>
    <name evidence="2" type="ORF">LSH36_730g00016</name>
</gene>
<evidence type="ECO:0000259" key="1">
    <source>
        <dbReference type="PROSITE" id="PS50057"/>
    </source>
</evidence>
<name>A0AAD9J2F0_9ANNE</name>
<dbReference type="InterPro" id="IPR000299">
    <property type="entry name" value="FERM_domain"/>
</dbReference>
<dbReference type="Gene3D" id="1.20.80.10">
    <property type="match status" value="1"/>
</dbReference>
<protein>
    <recommendedName>
        <fullName evidence="1">FERM domain-containing protein</fullName>
    </recommendedName>
</protein>
<proteinExistence type="predicted"/>
<dbReference type="PANTHER" id="PTHR13283">
    <property type="entry name" value="KREV INTERACTION TRAPPED 1-RELATED"/>
    <property type="match status" value="1"/>
</dbReference>
<sequence>MDRITRGLYDPKRINSDPLLSELQLKPDHKPKQHLYDWKRKIVAMLTTFDPLQEEPHLLWKRDAIITILDERKVKHPVAINLLYHEAYHHYINSMYPCAGQDAIILAGILMQMKQGDYDARRTKNYLTSNTLTSLIPHTKLHSNKKIDWISKIQAQYKAYSQSLTNRDRSPQRT</sequence>
<feature type="domain" description="FERM" evidence="1">
    <location>
        <begin position="1"/>
        <end position="174"/>
    </location>
</feature>
<reference evidence="2" key="1">
    <citation type="journal article" date="2023" name="Mol. Biol. Evol.">
        <title>Third-Generation Sequencing Reveals the Adaptive Role of the Epigenome in Three Deep-Sea Polychaetes.</title>
        <authorList>
            <person name="Perez M."/>
            <person name="Aroh O."/>
            <person name="Sun Y."/>
            <person name="Lan Y."/>
            <person name="Juniper S.K."/>
            <person name="Young C.R."/>
            <person name="Angers B."/>
            <person name="Qian P.Y."/>
        </authorList>
    </citation>
    <scope>NUCLEOTIDE SEQUENCE</scope>
    <source>
        <strain evidence="2">P08H-3</strain>
    </source>
</reference>
<dbReference type="InterPro" id="IPR014352">
    <property type="entry name" value="FERM/acyl-CoA-bd_prot_sf"/>
</dbReference>
<dbReference type="Proteomes" id="UP001208570">
    <property type="component" value="Unassembled WGS sequence"/>
</dbReference>